<keyword evidence="3" id="KW-1185">Reference proteome</keyword>
<dbReference type="Ensembl" id="ENSOCUT00000058909.1">
    <property type="protein sequence ID" value="ENSOCUP00000031662.1"/>
    <property type="gene ID" value="ENSOCUG00000030264.1"/>
</dbReference>
<proteinExistence type="predicted"/>
<sequence length="20" mass="2127">SNNYKLSFGAGTTVTVRPSK</sequence>
<reference evidence="2 3" key="1">
    <citation type="journal article" date="2011" name="Nature">
        <title>A high-resolution map of human evolutionary constraint using 29 mammals.</title>
        <authorList>
            <person name="Lindblad-Toh K."/>
            <person name="Garber M."/>
            <person name="Zuk O."/>
            <person name="Lin M.F."/>
            <person name="Parker B.J."/>
            <person name="Washietl S."/>
            <person name="Kheradpour P."/>
            <person name="Ernst J."/>
            <person name="Jordan G."/>
            <person name="Mauceli E."/>
            <person name="Ward L.D."/>
            <person name="Lowe C.B."/>
            <person name="Holloway A.K."/>
            <person name="Clamp M."/>
            <person name="Gnerre S."/>
            <person name="Alfoldi J."/>
            <person name="Beal K."/>
            <person name="Chang J."/>
            <person name="Clawson H."/>
            <person name="Cuff J."/>
            <person name="Di Palma F."/>
            <person name="Fitzgerald S."/>
            <person name="Flicek P."/>
            <person name="Guttman M."/>
            <person name="Hubisz M.J."/>
            <person name="Jaffe D.B."/>
            <person name="Jungreis I."/>
            <person name="Kent W.J."/>
            <person name="Kostka D."/>
            <person name="Lara M."/>
            <person name="Martins A.L."/>
            <person name="Massingham T."/>
            <person name="Moltke I."/>
            <person name="Raney B.J."/>
            <person name="Rasmussen M.D."/>
            <person name="Robinson J."/>
            <person name="Stark A."/>
            <person name="Vilella A.J."/>
            <person name="Wen J."/>
            <person name="Xie X."/>
            <person name="Zody M.C."/>
            <person name="Baldwin J."/>
            <person name="Bloom T."/>
            <person name="Chin C.W."/>
            <person name="Heiman D."/>
            <person name="Nicol R."/>
            <person name="Nusbaum C."/>
            <person name="Young S."/>
            <person name="Wilkinson J."/>
            <person name="Worley K.C."/>
            <person name="Kovar C.L."/>
            <person name="Muzny D.M."/>
            <person name="Gibbs R.A."/>
            <person name="Cree A."/>
            <person name="Dihn H.H."/>
            <person name="Fowler G."/>
            <person name="Jhangiani S."/>
            <person name="Joshi V."/>
            <person name="Lee S."/>
            <person name="Lewis L.R."/>
            <person name="Nazareth L.V."/>
            <person name="Okwuonu G."/>
            <person name="Santibanez J."/>
            <person name="Warren W.C."/>
            <person name="Mardis E.R."/>
            <person name="Weinstock G.M."/>
            <person name="Wilson R.K."/>
            <person name="Delehaunty K."/>
            <person name="Dooling D."/>
            <person name="Fronik C."/>
            <person name="Fulton L."/>
            <person name="Fulton B."/>
            <person name="Graves T."/>
            <person name="Minx P."/>
            <person name="Sodergren E."/>
            <person name="Birney E."/>
            <person name="Margulies E.H."/>
            <person name="Herrero J."/>
            <person name="Green E.D."/>
            <person name="Haussler D."/>
            <person name="Siepel A."/>
            <person name="Goldman N."/>
            <person name="Pollard K.S."/>
            <person name="Pedersen J.S."/>
            <person name="Lander E.S."/>
            <person name="Kellis M."/>
        </authorList>
    </citation>
    <scope>NUCLEOTIDE SEQUENCE [LARGE SCALE GENOMIC DNA]</scope>
    <source>
        <strain evidence="2 3">Thorbecke inbred</strain>
    </source>
</reference>
<evidence type="ECO:0000313" key="3">
    <source>
        <dbReference type="Proteomes" id="UP000001811"/>
    </source>
</evidence>
<dbReference type="Bgee" id="ENSOCUG00000030264">
    <property type="expression patterns" value="Expressed in blood and 6 other cell types or tissues"/>
</dbReference>
<dbReference type="InParanoid" id="A0A5F9CDJ2"/>
<dbReference type="EMBL" id="AAGW02024176">
    <property type="status" value="NOT_ANNOTATED_CDS"/>
    <property type="molecule type" value="Genomic_DNA"/>
</dbReference>
<dbReference type="Proteomes" id="UP000001811">
    <property type="component" value="Chromosome 17"/>
</dbReference>
<accession>A0A5F9CDJ2</accession>
<reference evidence="2" key="2">
    <citation type="submission" date="2025-08" db="UniProtKB">
        <authorList>
            <consortium name="Ensembl"/>
        </authorList>
    </citation>
    <scope>IDENTIFICATION</scope>
    <source>
        <strain evidence="2">Thorbecke</strain>
    </source>
</reference>
<reference evidence="2" key="3">
    <citation type="submission" date="2025-09" db="UniProtKB">
        <authorList>
            <consortium name="Ensembl"/>
        </authorList>
    </citation>
    <scope>IDENTIFICATION</scope>
    <source>
        <strain evidence="2">Thorbecke</strain>
    </source>
</reference>
<evidence type="ECO:0000313" key="2">
    <source>
        <dbReference type="Ensembl" id="ENSOCUP00000031662.1"/>
    </source>
</evidence>
<dbReference type="AlphaFoldDB" id="A0A5F9CDJ2"/>
<name>A0A5F9CDJ2_RABIT</name>
<feature type="region of interest" description="Disordered" evidence="1">
    <location>
        <begin position="1"/>
        <end position="20"/>
    </location>
</feature>
<protein>
    <submittedName>
        <fullName evidence="2">Uncharacterized protein</fullName>
    </submittedName>
</protein>
<evidence type="ECO:0000256" key="1">
    <source>
        <dbReference type="SAM" id="MobiDB-lite"/>
    </source>
</evidence>
<organism evidence="2 3">
    <name type="scientific">Oryctolagus cuniculus</name>
    <name type="common">Rabbit</name>
    <dbReference type="NCBI Taxonomy" id="9986"/>
    <lineage>
        <taxon>Eukaryota</taxon>
        <taxon>Metazoa</taxon>
        <taxon>Chordata</taxon>
        <taxon>Craniata</taxon>
        <taxon>Vertebrata</taxon>
        <taxon>Euteleostomi</taxon>
        <taxon>Mammalia</taxon>
        <taxon>Eutheria</taxon>
        <taxon>Euarchontoglires</taxon>
        <taxon>Glires</taxon>
        <taxon>Lagomorpha</taxon>
        <taxon>Leporidae</taxon>
        <taxon>Oryctolagus</taxon>
    </lineage>
</organism>